<dbReference type="RefSeq" id="WP_012872238.1">
    <property type="nucleotide sequence ID" value="NC_013523.1"/>
</dbReference>
<dbReference type="PANTHER" id="PTHR43748">
    <property type="entry name" value="RIBOSE-5-PHOSPHATE ISOMERASE 3, CHLOROPLASTIC-RELATED"/>
    <property type="match status" value="1"/>
</dbReference>
<dbReference type="FunFam" id="3.40.50.1360:FF:000001">
    <property type="entry name" value="Ribose-5-phosphate isomerase A"/>
    <property type="match status" value="1"/>
</dbReference>
<evidence type="ECO:0000313" key="4">
    <source>
        <dbReference type="EMBL" id="ACZ39192.1"/>
    </source>
</evidence>
<evidence type="ECO:0000313" key="5">
    <source>
        <dbReference type="Proteomes" id="UP000002027"/>
    </source>
</evidence>
<feature type="binding site" evidence="3">
    <location>
        <begin position="33"/>
        <end position="36"/>
    </location>
    <ligand>
        <name>substrate</name>
    </ligand>
</feature>
<dbReference type="UniPathway" id="UPA00115">
    <property type="reaction ID" value="UER00412"/>
</dbReference>
<protein>
    <recommendedName>
        <fullName evidence="3">Ribose-5-phosphate isomerase A</fullName>
        <ecNumber evidence="3">5.3.1.6</ecNumber>
    </recommendedName>
    <alternativeName>
        <fullName evidence="3">Phosphoriboisomerase A</fullName>
        <shortName evidence="3">PRI</shortName>
    </alternativeName>
</protein>
<dbReference type="SUPFAM" id="SSF100950">
    <property type="entry name" value="NagB/RpiA/CoA transferase-like"/>
    <property type="match status" value="1"/>
</dbReference>
<accession>D1C4M5</accession>
<dbReference type="Proteomes" id="UP000002027">
    <property type="component" value="Chromosome 1"/>
</dbReference>
<dbReference type="NCBIfam" id="NF001924">
    <property type="entry name" value="PRK00702.1"/>
    <property type="match status" value="1"/>
</dbReference>
<dbReference type="AlphaFoldDB" id="D1C4M5"/>
<dbReference type="KEGG" id="sti:Sthe_1758"/>
<keyword evidence="5" id="KW-1185">Reference proteome</keyword>
<dbReference type="CDD" id="cd01398">
    <property type="entry name" value="RPI_A"/>
    <property type="match status" value="1"/>
</dbReference>
<feature type="binding site" evidence="3">
    <location>
        <begin position="88"/>
        <end position="91"/>
    </location>
    <ligand>
        <name>substrate</name>
    </ligand>
</feature>
<keyword evidence="2 3" id="KW-0413">Isomerase</keyword>
<gene>
    <name evidence="3" type="primary">rpiA</name>
    <name evidence="4" type="ordered locus">Sthe_1758</name>
</gene>
<comment type="pathway">
    <text evidence="3">Carbohydrate degradation; pentose phosphate pathway; D-ribose 5-phosphate from D-ribulose 5-phosphate (non-oxidative stage): step 1/1.</text>
</comment>
<dbReference type="PANTHER" id="PTHR43748:SF3">
    <property type="entry name" value="RIBOSE-5-PHOSPHATE ISOMERASE 3, CHLOROPLASTIC-RELATED"/>
    <property type="match status" value="1"/>
</dbReference>
<evidence type="ECO:0000256" key="3">
    <source>
        <dbReference type="HAMAP-Rule" id="MF_00170"/>
    </source>
</evidence>
<dbReference type="EMBL" id="CP001823">
    <property type="protein sequence ID" value="ACZ39192.1"/>
    <property type="molecule type" value="Genomic_DNA"/>
</dbReference>
<dbReference type="GO" id="GO:0009052">
    <property type="term" value="P:pentose-phosphate shunt, non-oxidative branch"/>
    <property type="evidence" value="ECO:0007669"/>
    <property type="project" value="UniProtKB-UniRule"/>
</dbReference>
<dbReference type="STRING" id="479434.Sthe_1758"/>
<reference evidence="5" key="1">
    <citation type="submission" date="2009-11" db="EMBL/GenBank/DDBJ databases">
        <title>The complete chromosome 1 of Sphaerobacter thermophilus DSM 20745.</title>
        <authorList>
            <person name="Lucas S."/>
            <person name="Copeland A."/>
            <person name="Lapidus A."/>
            <person name="Glavina del Rio T."/>
            <person name="Dalin E."/>
            <person name="Tice H."/>
            <person name="Bruce D."/>
            <person name="Goodwin L."/>
            <person name="Pitluck S."/>
            <person name="Kyrpides N."/>
            <person name="Mavromatis K."/>
            <person name="Ivanova N."/>
            <person name="Mikhailova N."/>
            <person name="LaButti K.M."/>
            <person name="Clum A."/>
            <person name="Sun H.I."/>
            <person name="Brettin T."/>
            <person name="Detter J.C."/>
            <person name="Han C."/>
            <person name="Larimer F."/>
            <person name="Land M."/>
            <person name="Hauser L."/>
            <person name="Markowitz V."/>
            <person name="Cheng J.F."/>
            <person name="Hugenholtz P."/>
            <person name="Woyke T."/>
            <person name="Wu D."/>
            <person name="Steenblock K."/>
            <person name="Schneider S."/>
            <person name="Pukall R."/>
            <person name="Goeker M."/>
            <person name="Klenk H.P."/>
            <person name="Eisen J.A."/>
        </authorList>
    </citation>
    <scope>NUCLEOTIDE SEQUENCE [LARGE SCALE GENOMIC DNA]</scope>
    <source>
        <strain evidence="5">ATCC 49802 / DSM 20745 / S 6022</strain>
    </source>
</reference>
<feature type="binding site" evidence="3">
    <location>
        <position position="129"/>
    </location>
    <ligand>
        <name>substrate</name>
    </ligand>
</feature>
<reference evidence="4 5" key="2">
    <citation type="journal article" date="2010" name="Stand. Genomic Sci.">
        <title>Complete genome sequence of Desulfohalobium retbaense type strain (HR(100)).</title>
        <authorList>
            <person name="Spring S."/>
            <person name="Nolan M."/>
            <person name="Lapidus A."/>
            <person name="Glavina Del Rio T."/>
            <person name="Copeland A."/>
            <person name="Tice H."/>
            <person name="Cheng J.F."/>
            <person name="Lucas S."/>
            <person name="Land M."/>
            <person name="Chen F."/>
            <person name="Bruce D."/>
            <person name="Goodwin L."/>
            <person name="Pitluck S."/>
            <person name="Ivanova N."/>
            <person name="Mavromatis K."/>
            <person name="Mikhailova N."/>
            <person name="Pati A."/>
            <person name="Chen A."/>
            <person name="Palaniappan K."/>
            <person name="Hauser L."/>
            <person name="Chang Y.J."/>
            <person name="Jeffries C.D."/>
            <person name="Munk C."/>
            <person name="Kiss H."/>
            <person name="Chain P."/>
            <person name="Han C."/>
            <person name="Brettin T."/>
            <person name="Detter J.C."/>
            <person name="Schuler E."/>
            <person name="Goker M."/>
            <person name="Rohde M."/>
            <person name="Bristow J."/>
            <person name="Eisen J.A."/>
            <person name="Markowitz V."/>
            <person name="Hugenholtz P."/>
            <person name="Kyrpides N.C."/>
            <person name="Klenk H.P."/>
        </authorList>
    </citation>
    <scope>NUCLEOTIDE SEQUENCE [LARGE SCALE GENOMIC DNA]</scope>
    <source>
        <strain evidence="5">ATCC 49802 / DSM 20745 / S 6022</strain>
    </source>
</reference>
<proteinExistence type="inferred from homology"/>
<comment type="catalytic activity">
    <reaction evidence="1 3">
        <text>aldehydo-D-ribose 5-phosphate = D-ribulose 5-phosphate</text>
        <dbReference type="Rhea" id="RHEA:14657"/>
        <dbReference type="ChEBI" id="CHEBI:58121"/>
        <dbReference type="ChEBI" id="CHEBI:58273"/>
        <dbReference type="EC" id="5.3.1.6"/>
    </reaction>
</comment>
<dbReference type="InterPro" id="IPR020672">
    <property type="entry name" value="Ribose5P_isomerase_typA_subgr"/>
</dbReference>
<feature type="binding site" evidence="3">
    <location>
        <begin position="102"/>
        <end position="105"/>
    </location>
    <ligand>
        <name>substrate</name>
    </ligand>
</feature>
<dbReference type="HOGENOM" id="CLU_056590_1_1_0"/>
<sequence length="234" mass="24513">MPPEGDEQTRRKRAAAERAASAVQDGAVVGLGTGSTAECVIQALAERVKEGLRIVGVPTSLRSERLARSLGIPLIDLQDATRIDVTIDGADEVAVGTLDVLKGHGGALLREKLVAVASEREVIVVDDTKLVERLGSRFAVPVEVVPFGWRVPAQALEALGGRVALRSVPPEGEPFVTDNGNYILDVDFGPIANPAALANEIKTITGVIEHGLFIGIAHEVIVAGAQGVEVLTRG</sequence>
<dbReference type="EC" id="5.3.1.6" evidence="3"/>
<dbReference type="Gene3D" id="3.40.50.1360">
    <property type="match status" value="1"/>
</dbReference>
<comment type="subunit">
    <text evidence="3">Homodimer.</text>
</comment>
<dbReference type="HAMAP" id="MF_00170">
    <property type="entry name" value="Rib_5P_isom_A"/>
    <property type="match status" value="1"/>
</dbReference>
<dbReference type="InterPro" id="IPR037171">
    <property type="entry name" value="NagB/RpiA_transferase-like"/>
</dbReference>
<evidence type="ECO:0000256" key="1">
    <source>
        <dbReference type="ARBA" id="ARBA00001713"/>
    </source>
</evidence>
<dbReference type="InterPro" id="IPR004788">
    <property type="entry name" value="Ribose5P_isomerase_type_A"/>
</dbReference>
<feature type="active site" description="Proton acceptor" evidence="3">
    <location>
        <position position="111"/>
    </location>
</feature>
<evidence type="ECO:0000256" key="2">
    <source>
        <dbReference type="ARBA" id="ARBA00023235"/>
    </source>
</evidence>
<dbReference type="InParanoid" id="D1C4M5"/>
<dbReference type="Pfam" id="PF06026">
    <property type="entry name" value="Rib_5-P_isom_A"/>
    <property type="match status" value="1"/>
</dbReference>
<dbReference type="GO" id="GO:0004751">
    <property type="term" value="F:ribose-5-phosphate isomerase activity"/>
    <property type="evidence" value="ECO:0007669"/>
    <property type="project" value="UniProtKB-UniRule"/>
</dbReference>
<dbReference type="OrthoDB" id="5870696at2"/>
<dbReference type="eggNOG" id="COG0120">
    <property type="taxonomic scope" value="Bacteria"/>
</dbReference>
<dbReference type="SUPFAM" id="SSF75445">
    <property type="entry name" value="D-ribose-5-phosphate isomerase (RpiA), lid domain"/>
    <property type="match status" value="1"/>
</dbReference>
<organism evidence="4 5">
    <name type="scientific">Sphaerobacter thermophilus (strain ATCC 49802 / DSM 20745 / KCCM 41009 / NCIMB 13125 / S 6022)</name>
    <dbReference type="NCBI Taxonomy" id="479434"/>
    <lineage>
        <taxon>Bacteria</taxon>
        <taxon>Pseudomonadati</taxon>
        <taxon>Thermomicrobiota</taxon>
        <taxon>Thermomicrobia</taxon>
        <taxon>Sphaerobacterales</taxon>
        <taxon>Sphaerobacterineae</taxon>
        <taxon>Sphaerobacteraceae</taxon>
        <taxon>Sphaerobacter</taxon>
    </lineage>
</organism>
<dbReference type="Gene3D" id="3.30.70.260">
    <property type="match status" value="1"/>
</dbReference>
<dbReference type="InterPro" id="IPR050262">
    <property type="entry name" value="Ribose-5P_isomerase"/>
</dbReference>
<comment type="function">
    <text evidence="3">Catalyzes the reversible conversion of ribose-5-phosphate to ribulose 5-phosphate.</text>
</comment>
<name>D1C4M5_SPHTD</name>
<comment type="similarity">
    <text evidence="3">Belongs to the ribose 5-phosphate isomerase family.</text>
</comment>
<dbReference type="NCBIfam" id="TIGR00021">
    <property type="entry name" value="rpiA"/>
    <property type="match status" value="1"/>
</dbReference>